<dbReference type="Pfam" id="PF01281">
    <property type="entry name" value="Ribosomal_L9_N"/>
    <property type="match status" value="1"/>
</dbReference>
<evidence type="ECO:0000259" key="6">
    <source>
        <dbReference type="Pfam" id="PF01281"/>
    </source>
</evidence>
<sequence>MLKYTQLCINHLKPQTTLLTNQANVALQPSRNTYILKRRHVPPLHKKYEKFTKLKHKHYIYDLVEDTNAKPQKYIDMVLLTNVKDVGEKGQKVSMRSQRAYETLILPKLAVYATPENLEKYLIEDKEDRKKLQEFSSQFVERTMNLLSQLYLPLNMSLDTPWTIEKWHVKASFRKAGYIVPENTITMPTKPISGPDLSIESREFYVVVTINNQEEVKVRCKIFHYTSNPEKKIKYDVPYYMLPNIAVFPEDQDIINSLPKHRLFIKQNDNVEE</sequence>
<dbReference type="RefSeq" id="XP_017891800.1">
    <property type="nucleotide sequence ID" value="XM_018036311.2"/>
</dbReference>
<dbReference type="InterPro" id="IPR000244">
    <property type="entry name" value="Ribosomal_bL9"/>
</dbReference>
<keyword evidence="7" id="KW-1185">Reference proteome</keyword>
<evidence type="ECO:0000256" key="1">
    <source>
        <dbReference type="ARBA" id="ARBA00010605"/>
    </source>
</evidence>
<comment type="similarity">
    <text evidence="1">Belongs to the bacterial ribosomal protein bL9 family.</text>
</comment>
<dbReference type="Proteomes" id="UP000694925">
    <property type="component" value="Unplaced"/>
</dbReference>
<reference evidence="8" key="1">
    <citation type="submission" date="2025-08" db="UniProtKB">
        <authorList>
            <consortium name="RefSeq"/>
        </authorList>
    </citation>
    <scope>IDENTIFICATION</scope>
    <source>
        <tissue evidence="8">Whole body</tissue>
    </source>
</reference>
<proteinExistence type="inferred from homology"/>
<protein>
    <recommendedName>
        <fullName evidence="4">Large ribosomal subunit protein bL9m</fullName>
    </recommendedName>
    <alternativeName>
        <fullName evidence="5">39S ribosomal protein L9, mitochondrial</fullName>
    </alternativeName>
</protein>
<gene>
    <name evidence="8" type="primary">LOC108632016</name>
</gene>
<dbReference type="GO" id="GO:0005840">
    <property type="term" value="C:ribosome"/>
    <property type="evidence" value="ECO:0007669"/>
    <property type="project" value="UniProtKB-KW"/>
</dbReference>
<evidence type="ECO:0000256" key="2">
    <source>
        <dbReference type="ARBA" id="ARBA00022980"/>
    </source>
</evidence>
<dbReference type="AlphaFoldDB" id="A0AAJ7JFA2"/>
<dbReference type="Gene3D" id="3.40.5.10">
    <property type="entry name" value="Ribosomal protein L9, N-terminal domain"/>
    <property type="match status" value="1"/>
</dbReference>
<dbReference type="CTD" id="65005"/>
<dbReference type="GO" id="GO:0003735">
    <property type="term" value="F:structural constituent of ribosome"/>
    <property type="evidence" value="ECO:0007669"/>
    <property type="project" value="InterPro"/>
</dbReference>
<keyword evidence="3" id="KW-0687">Ribonucleoprotein</keyword>
<dbReference type="InterPro" id="IPR009027">
    <property type="entry name" value="Ribosomal_bL9/RNase_H1_N"/>
</dbReference>
<accession>A0AAJ7JFA2</accession>
<evidence type="ECO:0000313" key="7">
    <source>
        <dbReference type="Proteomes" id="UP000694925"/>
    </source>
</evidence>
<evidence type="ECO:0000256" key="3">
    <source>
        <dbReference type="ARBA" id="ARBA00023274"/>
    </source>
</evidence>
<evidence type="ECO:0000256" key="4">
    <source>
        <dbReference type="ARBA" id="ARBA00035194"/>
    </source>
</evidence>
<dbReference type="InterPro" id="IPR020070">
    <property type="entry name" value="Ribosomal_bL9_N"/>
</dbReference>
<evidence type="ECO:0000256" key="5">
    <source>
        <dbReference type="ARBA" id="ARBA00035381"/>
    </source>
</evidence>
<organism evidence="7 8">
    <name type="scientific">Ceratina calcarata</name>
    <dbReference type="NCBI Taxonomy" id="156304"/>
    <lineage>
        <taxon>Eukaryota</taxon>
        <taxon>Metazoa</taxon>
        <taxon>Ecdysozoa</taxon>
        <taxon>Arthropoda</taxon>
        <taxon>Hexapoda</taxon>
        <taxon>Insecta</taxon>
        <taxon>Pterygota</taxon>
        <taxon>Neoptera</taxon>
        <taxon>Endopterygota</taxon>
        <taxon>Hymenoptera</taxon>
        <taxon>Apocrita</taxon>
        <taxon>Aculeata</taxon>
        <taxon>Apoidea</taxon>
        <taxon>Anthophila</taxon>
        <taxon>Apidae</taxon>
        <taxon>Ceratina</taxon>
        <taxon>Zadontomerus</taxon>
    </lineage>
</organism>
<dbReference type="GO" id="GO:0006412">
    <property type="term" value="P:translation"/>
    <property type="evidence" value="ECO:0007669"/>
    <property type="project" value="InterPro"/>
</dbReference>
<dbReference type="GO" id="GO:1990904">
    <property type="term" value="C:ribonucleoprotein complex"/>
    <property type="evidence" value="ECO:0007669"/>
    <property type="project" value="UniProtKB-KW"/>
</dbReference>
<keyword evidence="2 8" id="KW-0689">Ribosomal protein</keyword>
<dbReference type="GeneID" id="108632016"/>
<dbReference type="KEGG" id="ccal:108632016"/>
<dbReference type="InterPro" id="IPR036935">
    <property type="entry name" value="Ribosomal_bL9_N_sf"/>
</dbReference>
<evidence type="ECO:0000313" key="8">
    <source>
        <dbReference type="RefSeq" id="XP_017891800.1"/>
    </source>
</evidence>
<name>A0AAJ7JFA2_9HYME</name>
<feature type="domain" description="Ribosomal protein L9" evidence="6">
    <location>
        <begin position="77"/>
        <end position="121"/>
    </location>
</feature>
<dbReference type="SUPFAM" id="SSF55658">
    <property type="entry name" value="L9 N-domain-like"/>
    <property type="match status" value="1"/>
</dbReference>
<dbReference type="PANTHER" id="PTHR21368">
    <property type="entry name" value="50S RIBOSOMAL PROTEIN L9"/>
    <property type="match status" value="1"/>
</dbReference>